<accession>A0A427AM27</accession>
<dbReference type="EMBL" id="AMZH03001974">
    <property type="protein sequence ID" value="RRT77260.1"/>
    <property type="molecule type" value="Genomic_DNA"/>
</dbReference>
<dbReference type="InterPro" id="IPR011009">
    <property type="entry name" value="Kinase-like_dom_sf"/>
</dbReference>
<evidence type="ECO:0000313" key="3">
    <source>
        <dbReference type="Proteomes" id="UP000287651"/>
    </source>
</evidence>
<feature type="compositionally biased region" description="Basic and acidic residues" evidence="1">
    <location>
        <begin position="223"/>
        <end position="234"/>
    </location>
</feature>
<dbReference type="AlphaFoldDB" id="A0A427AM27"/>
<evidence type="ECO:0000313" key="2">
    <source>
        <dbReference type="EMBL" id="RRT77260.1"/>
    </source>
</evidence>
<evidence type="ECO:0008006" key="4">
    <source>
        <dbReference type="Google" id="ProtNLM"/>
    </source>
</evidence>
<dbReference type="PANTHER" id="PTHR45621">
    <property type="entry name" value="OS01G0588500 PROTEIN-RELATED"/>
    <property type="match status" value="1"/>
</dbReference>
<gene>
    <name evidence="2" type="ORF">B296_00000017</name>
</gene>
<organism evidence="2 3">
    <name type="scientific">Ensete ventricosum</name>
    <name type="common">Abyssinian banana</name>
    <name type="synonym">Musa ensete</name>
    <dbReference type="NCBI Taxonomy" id="4639"/>
    <lineage>
        <taxon>Eukaryota</taxon>
        <taxon>Viridiplantae</taxon>
        <taxon>Streptophyta</taxon>
        <taxon>Embryophyta</taxon>
        <taxon>Tracheophyta</taxon>
        <taxon>Spermatophyta</taxon>
        <taxon>Magnoliopsida</taxon>
        <taxon>Liliopsida</taxon>
        <taxon>Zingiberales</taxon>
        <taxon>Musaceae</taxon>
        <taxon>Ensete</taxon>
    </lineage>
</organism>
<protein>
    <recommendedName>
        <fullName evidence="4">Protein kinase domain-containing protein</fullName>
    </recommendedName>
</protein>
<dbReference type="SUPFAM" id="SSF56112">
    <property type="entry name" value="Protein kinase-like (PK-like)"/>
    <property type="match status" value="1"/>
</dbReference>
<feature type="region of interest" description="Disordered" evidence="1">
    <location>
        <begin position="207"/>
        <end position="234"/>
    </location>
</feature>
<dbReference type="InterPro" id="IPR050823">
    <property type="entry name" value="Plant_Ser_Thr_Prot_Kinase"/>
</dbReference>
<dbReference type="Proteomes" id="UP000287651">
    <property type="component" value="Unassembled WGS sequence"/>
</dbReference>
<sequence>MTVDFDDDVSLAEKEQTILLEPSSKIRLDRTIMPPQDQTPVKNADLELMPMNLKEEDCYVVNHVENLMVVDFDDYVSLAEKEDAGMAERGDLTRGRCSRMDGAEAPQEVENAAAGEEEEAAVRQPVGSGCDSSRALLGGEGAIGRRSDPVMIEQRGGRAASAARVLQSVTQGCREWRRVTPKDVLRAEEEQQIWWKMAPTKVASVVSNNYTDGPTRRKGKSRRLADQGKGPRDDCIQRPFNGIPWSQGILLVAVGSSGNRVETAKRMVAQVVGPQRATIGRGEERASLIASCTTPVSCWRERSASMRRELPSEQRMSGRVTVDDPWVSAVSQRGCPRTNGDRSCSLTANKKERFWNQKRTLRLDKAIMEFNAKLSDLGLTKAGPTGDGTHVSTLVMGTQGYTAPEFIATYLRGGVVGDAVGALSARQMEKMHRNSLVNWSQPCLGDKRKLYRIMDARLEGQFPKRGANALALLASKCVGSDAKLRPLTSQVLASLEELQDPKFARPH</sequence>
<comment type="caution">
    <text evidence="2">The sequence shown here is derived from an EMBL/GenBank/DDBJ whole genome shotgun (WGS) entry which is preliminary data.</text>
</comment>
<evidence type="ECO:0000256" key="1">
    <source>
        <dbReference type="SAM" id="MobiDB-lite"/>
    </source>
</evidence>
<proteinExistence type="predicted"/>
<dbReference type="Gene3D" id="1.10.510.10">
    <property type="entry name" value="Transferase(Phosphotransferase) domain 1"/>
    <property type="match status" value="1"/>
</dbReference>
<reference evidence="2 3" key="1">
    <citation type="journal article" date="2014" name="Agronomy (Basel)">
        <title>A Draft Genome Sequence for Ensete ventricosum, the Drought-Tolerant Tree Against Hunger.</title>
        <authorList>
            <person name="Harrison J."/>
            <person name="Moore K.A."/>
            <person name="Paszkiewicz K."/>
            <person name="Jones T."/>
            <person name="Grant M."/>
            <person name="Ambacheew D."/>
            <person name="Muzemil S."/>
            <person name="Studholme D.J."/>
        </authorList>
    </citation>
    <scope>NUCLEOTIDE SEQUENCE [LARGE SCALE GENOMIC DNA]</scope>
</reference>
<name>A0A427AM27_ENSVE</name>